<protein>
    <submittedName>
        <fullName evidence="7">Glucuronoxylan glucuronosyltransferase F8H</fullName>
    </submittedName>
</protein>
<dbReference type="PANTHER" id="PTHR11062">
    <property type="entry name" value="EXOSTOSIN HEPARAN SULFATE GLYCOSYLTRANSFERASE -RELATED"/>
    <property type="match status" value="1"/>
</dbReference>
<proteinExistence type="inferred from homology"/>
<keyword evidence="3" id="KW-0808">Transferase</keyword>
<keyword evidence="8" id="KW-1185">Reference proteome</keyword>
<reference evidence="7" key="1">
    <citation type="submission" date="2018-05" db="EMBL/GenBank/DDBJ databases">
        <title>Draft genome of Mucuna pruriens seed.</title>
        <authorList>
            <person name="Nnadi N.E."/>
            <person name="Vos R."/>
            <person name="Hasami M.H."/>
            <person name="Devisetty U.K."/>
            <person name="Aguiy J.C."/>
        </authorList>
    </citation>
    <scope>NUCLEOTIDE SEQUENCE [LARGE SCALE GENOMIC DNA]</scope>
    <source>
        <strain evidence="7">JCA_2017</strain>
    </source>
</reference>
<gene>
    <name evidence="7" type="primary">F8H</name>
    <name evidence="7" type="ORF">CR513_30440</name>
</gene>
<dbReference type="InterPro" id="IPR040911">
    <property type="entry name" value="Exostosin_GT47"/>
</dbReference>
<dbReference type="GO" id="GO:0000139">
    <property type="term" value="C:Golgi membrane"/>
    <property type="evidence" value="ECO:0007669"/>
    <property type="project" value="UniProtKB-SubCell"/>
</dbReference>
<keyword evidence="4" id="KW-0735">Signal-anchor</keyword>
<evidence type="ECO:0000313" key="7">
    <source>
        <dbReference type="EMBL" id="RDX88022.1"/>
    </source>
</evidence>
<dbReference type="InterPro" id="IPR004263">
    <property type="entry name" value="Exostosin"/>
</dbReference>
<evidence type="ECO:0000256" key="5">
    <source>
        <dbReference type="ARBA" id="ARBA00023034"/>
    </source>
</evidence>
<dbReference type="Proteomes" id="UP000257109">
    <property type="component" value="Unassembled WGS sequence"/>
</dbReference>
<dbReference type="STRING" id="157652.A0A371GBT2"/>
<accession>A0A371GBT2</accession>
<dbReference type="EMBL" id="QJKJ01006074">
    <property type="protein sequence ID" value="RDX88022.1"/>
    <property type="molecule type" value="Genomic_DNA"/>
</dbReference>
<evidence type="ECO:0000256" key="2">
    <source>
        <dbReference type="ARBA" id="ARBA00010271"/>
    </source>
</evidence>
<comment type="subcellular location">
    <subcellularLocation>
        <location evidence="1">Golgi apparatus membrane</location>
        <topology evidence="1">Single-pass type II membrane protein</topology>
    </subcellularLocation>
</comment>
<evidence type="ECO:0000256" key="3">
    <source>
        <dbReference type="ARBA" id="ARBA00022676"/>
    </source>
</evidence>
<keyword evidence="3" id="KW-0328">Glycosyltransferase</keyword>
<evidence type="ECO:0000256" key="4">
    <source>
        <dbReference type="ARBA" id="ARBA00022968"/>
    </source>
</evidence>
<name>A0A371GBT2_MUCPR</name>
<dbReference type="PANTHER" id="PTHR11062:SF268">
    <property type="entry name" value="FAMILY PROTEIN, PUTATIVE, EXPRESSED-RELATED"/>
    <property type="match status" value="1"/>
</dbReference>
<keyword evidence="4" id="KW-0812">Transmembrane</keyword>
<keyword evidence="5" id="KW-0333">Golgi apparatus</keyword>
<comment type="similarity">
    <text evidence="2">Belongs to the glycosyltransferase 47 family.</text>
</comment>
<organism evidence="7 8">
    <name type="scientific">Mucuna pruriens</name>
    <name type="common">Velvet bean</name>
    <name type="synonym">Dolichos pruriens</name>
    <dbReference type="NCBI Taxonomy" id="157652"/>
    <lineage>
        <taxon>Eukaryota</taxon>
        <taxon>Viridiplantae</taxon>
        <taxon>Streptophyta</taxon>
        <taxon>Embryophyta</taxon>
        <taxon>Tracheophyta</taxon>
        <taxon>Spermatophyta</taxon>
        <taxon>Magnoliopsida</taxon>
        <taxon>eudicotyledons</taxon>
        <taxon>Gunneridae</taxon>
        <taxon>Pentapetalae</taxon>
        <taxon>rosids</taxon>
        <taxon>fabids</taxon>
        <taxon>Fabales</taxon>
        <taxon>Fabaceae</taxon>
        <taxon>Papilionoideae</taxon>
        <taxon>50 kb inversion clade</taxon>
        <taxon>NPAAA clade</taxon>
        <taxon>indigoferoid/millettioid clade</taxon>
        <taxon>Phaseoleae</taxon>
        <taxon>Mucuna</taxon>
    </lineage>
</organism>
<evidence type="ECO:0000313" key="8">
    <source>
        <dbReference type="Proteomes" id="UP000257109"/>
    </source>
</evidence>
<feature type="domain" description="Exostosin GT47" evidence="6">
    <location>
        <begin position="534"/>
        <end position="886"/>
    </location>
</feature>
<evidence type="ECO:0000259" key="6">
    <source>
        <dbReference type="Pfam" id="PF03016"/>
    </source>
</evidence>
<dbReference type="AlphaFoldDB" id="A0A371GBT2"/>
<dbReference type="GO" id="GO:0016757">
    <property type="term" value="F:glycosyltransferase activity"/>
    <property type="evidence" value="ECO:0007669"/>
    <property type="project" value="UniProtKB-KW"/>
</dbReference>
<dbReference type="Pfam" id="PF03016">
    <property type="entry name" value="Exostosin_GT47"/>
    <property type="match status" value="1"/>
</dbReference>
<evidence type="ECO:0000256" key="1">
    <source>
        <dbReference type="ARBA" id="ARBA00004323"/>
    </source>
</evidence>
<dbReference type="OrthoDB" id="1924787at2759"/>
<sequence length="983" mass="111108">MRLCFGDSDPRKVMMSRQPGESEDMARDLLDLFSMNKWKCSWSLAGTIASVVALIAQDSCIPTNASAGIPSNRDQDVPAVDFKRQFPADLHGAFVYQGAPWKAEIGQWLAGCDSAIMEVNITEIIGGINCKNDCSGQGVCNRELGQCRCFHGYSVAIRALNLEGLSSCLSPSYLHCCTFPLPSFIVEDLRLLHCASASLFATVQTDKTTVGSALFWMARSQKLIAEESLTHPHACPHVWYATLLIYEALKYGNWILTMNEEKSAMEKSDGDVEKHILKKSEESSLAKGLLFKREGKLSLEIMSNQWLIGDPPQDNASSQVVTGDGCSEKLQLECNYLGSPDEPFGRWVVSICPSNCDKTRAMCFCGEGTKYPNRPLAETCGFQFNPPSKPDGPRIVNWTKIDQDVFTTNGSIPGWCNVDPAEAYAGKVKIKEECDCKYDGLGGRLCEVPVESVCINQCSRHGYCRGGFCQRENADFHPMSVNKCDNGWYGVDCSTPSVISSIREWPSWLRPARIDIPDTYANGKMINLNAVIPKKRPLIYVYDLPPEFNSLLLEGRHFRLECVNRIYDVNNVTVWTDDLYGAQIAIYESLLASPHRTLNGEEADFFFVPVLDSCIITRADDAPHLSMQEHMGLRSSLTLEYYKNAYTHIVEQYPYWNHSSGRDHIWFFSWDEGACYAPKEIWNSMMLVHWGNTNSKHNHSTTAYWADNWDKIPSDKRGIHPCFDPDKDLVLPAWKVPDANFLKANNATMTHEKRKTLFYFNGNLGPAYPNGRPEDSYSMGIRQKLAEEFGSSPNKDGKLGKQHAKDVIVTPVRSENYHMDLASSVFCGVFPGDGWSGRMEDSLLQGCIPVIIQDGIFLPYENVLNFDSFAVRIDEEEIPNLIKILRGFNETEIKFKLANVQKIWQRFLYRDSVLLEAERQKTSIGHVDDWAVEFLKLTEDDVFATLIQVLHYKLHNDPWRKQVRHNKNFGLPNQCLLYFLKPW</sequence>
<comment type="caution">
    <text evidence="7">The sequence shown here is derived from an EMBL/GenBank/DDBJ whole genome shotgun (WGS) entry which is preliminary data.</text>
</comment>